<evidence type="ECO:0000313" key="2">
    <source>
        <dbReference type="Proteomes" id="UP000003089"/>
    </source>
</evidence>
<protein>
    <submittedName>
        <fullName evidence="1">Uncharacterized protein</fullName>
    </submittedName>
</protein>
<organism evidence="1 2">
    <name type="scientific">Bacteroides nordii CL02T12C05</name>
    <dbReference type="NCBI Taxonomy" id="997884"/>
    <lineage>
        <taxon>Bacteria</taxon>
        <taxon>Pseudomonadati</taxon>
        <taxon>Bacteroidota</taxon>
        <taxon>Bacteroidia</taxon>
        <taxon>Bacteroidales</taxon>
        <taxon>Bacteroidaceae</taxon>
        <taxon>Bacteroides</taxon>
    </lineage>
</organism>
<reference evidence="1 2" key="1">
    <citation type="submission" date="2012-02" db="EMBL/GenBank/DDBJ databases">
        <title>The Genome Sequence of Bacteroides nordii CL02T12C05.</title>
        <authorList>
            <consortium name="The Broad Institute Genome Sequencing Platform"/>
            <person name="Earl A."/>
            <person name="Ward D."/>
            <person name="Feldgarden M."/>
            <person name="Gevers D."/>
            <person name="Zitomersky N.L."/>
            <person name="Coyne M.J."/>
            <person name="Comstock L.E."/>
            <person name="Young S.K."/>
            <person name="Zeng Q."/>
            <person name="Gargeya S."/>
            <person name="Fitzgerald M."/>
            <person name="Haas B."/>
            <person name="Abouelleil A."/>
            <person name="Alvarado L."/>
            <person name="Arachchi H.M."/>
            <person name="Berlin A."/>
            <person name="Chapman S.B."/>
            <person name="Gearin G."/>
            <person name="Goldberg J."/>
            <person name="Griggs A."/>
            <person name="Gujja S."/>
            <person name="Hansen M."/>
            <person name="Heiman D."/>
            <person name="Howarth C."/>
            <person name="Larimer J."/>
            <person name="Lui A."/>
            <person name="MacDonald P.J.P."/>
            <person name="McCowen C."/>
            <person name="Montmayeur A."/>
            <person name="Murphy C."/>
            <person name="Neiman D."/>
            <person name="Pearson M."/>
            <person name="Priest M."/>
            <person name="Roberts A."/>
            <person name="Saif S."/>
            <person name="Shea T."/>
            <person name="Sisk P."/>
            <person name="Stolte C."/>
            <person name="Sykes S."/>
            <person name="Wortman J."/>
            <person name="Nusbaum C."/>
            <person name="Birren B."/>
        </authorList>
    </citation>
    <scope>NUCLEOTIDE SEQUENCE [LARGE SCALE GENOMIC DNA]</scope>
    <source>
        <strain evidence="1 2">CL02T12C05</strain>
    </source>
</reference>
<dbReference type="EMBL" id="AGXS01000023">
    <property type="protein sequence ID" value="EIY46704.1"/>
    <property type="molecule type" value="Genomic_DNA"/>
</dbReference>
<dbReference type="STRING" id="997884.HMPREF1068_03472"/>
<accession>I9GIZ7</accession>
<sequence length="96" mass="11397">MIYLPISLNNIYCAPNKIWEYSRFGLAMVGNDIPGLLFLNQLNIGCTLNLNNMLDVDIKMDYLVNYYQTMKHESLKFYHSLDMKKRLCDILMYFKE</sequence>
<dbReference type="Proteomes" id="UP000003089">
    <property type="component" value="Unassembled WGS sequence"/>
</dbReference>
<keyword evidence="2" id="KW-1185">Reference proteome</keyword>
<dbReference type="HOGENOM" id="CLU_2354013_0_0_10"/>
<dbReference type="AlphaFoldDB" id="I9GIZ7"/>
<comment type="caution">
    <text evidence="1">The sequence shown here is derived from an EMBL/GenBank/DDBJ whole genome shotgun (WGS) entry which is preliminary data.</text>
</comment>
<proteinExistence type="predicted"/>
<gene>
    <name evidence="1" type="ORF">HMPREF1068_03472</name>
</gene>
<name>I9GIZ7_9BACE</name>
<evidence type="ECO:0000313" key="1">
    <source>
        <dbReference type="EMBL" id="EIY46704.1"/>
    </source>
</evidence>
<dbReference type="PATRIC" id="fig|997884.3.peg.3558"/>